<protein>
    <submittedName>
        <fullName evidence="1">Uncharacterized protein</fullName>
    </submittedName>
</protein>
<sequence length="291" mass="30964">MARKPKMTLEERRAYGAKMRAELEAVMRRAYGALETDPQFWVAVVRTAARLQDRSPVNVVAITAQFPAATCVMSAGDWKKVGRRPVRGSSAIRVWTPIKRRSAVEDGEDIDGEPTPSARVQGGVSGYKAGPVFDITQTEGEAYDPPLALTPPPAEVVRDVLAGQYLEYYEEEPPGADDFGSAEDVPDGAVRALLFAHAWRRIDQSDAPLPRQREAEAASAAHLAALLLGVAPGPVAVPPVAGVLAPGDKPLIRESVIRVIETGRAIADAVQVDANAPDIVGDYGAAEPVSG</sequence>
<gene>
    <name evidence="1" type="ORF">GCM10010389_62020</name>
</gene>
<evidence type="ECO:0000313" key="1">
    <source>
        <dbReference type="EMBL" id="GHA14878.1"/>
    </source>
</evidence>
<evidence type="ECO:0000313" key="2">
    <source>
        <dbReference type="Proteomes" id="UP000623010"/>
    </source>
</evidence>
<dbReference type="Proteomes" id="UP000623010">
    <property type="component" value="Unassembled WGS sequence"/>
</dbReference>
<dbReference type="AlphaFoldDB" id="A0A918RXT0"/>
<name>A0A918RXT0_9ACTN</name>
<organism evidence="1 2">
    <name type="scientific">Streptomyces echinoruber</name>
    <dbReference type="NCBI Taxonomy" id="68898"/>
    <lineage>
        <taxon>Bacteria</taxon>
        <taxon>Bacillati</taxon>
        <taxon>Actinomycetota</taxon>
        <taxon>Actinomycetes</taxon>
        <taxon>Kitasatosporales</taxon>
        <taxon>Streptomycetaceae</taxon>
        <taxon>Streptomyces</taxon>
    </lineage>
</organism>
<proteinExistence type="predicted"/>
<dbReference type="EMBL" id="BMWH01000039">
    <property type="protein sequence ID" value="GHA14878.1"/>
    <property type="molecule type" value="Genomic_DNA"/>
</dbReference>
<dbReference type="RefSeq" id="WP_190060825.1">
    <property type="nucleotide sequence ID" value="NZ_BMWH01000039.1"/>
</dbReference>
<reference evidence="1" key="1">
    <citation type="journal article" date="2014" name="Int. J. Syst. Evol. Microbiol.">
        <title>Complete genome sequence of Corynebacterium casei LMG S-19264T (=DSM 44701T), isolated from a smear-ripened cheese.</title>
        <authorList>
            <consortium name="US DOE Joint Genome Institute (JGI-PGF)"/>
            <person name="Walter F."/>
            <person name="Albersmeier A."/>
            <person name="Kalinowski J."/>
            <person name="Ruckert C."/>
        </authorList>
    </citation>
    <scope>NUCLEOTIDE SEQUENCE</scope>
    <source>
        <strain evidence="1">JCM 5016</strain>
    </source>
</reference>
<reference evidence="1" key="2">
    <citation type="submission" date="2020-09" db="EMBL/GenBank/DDBJ databases">
        <authorList>
            <person name="Sun Q."/>
            <person name="Ohkuma M."/>
        </authorList>
    </citation>
    <scope>NUCLEOTIDE SEQUENCE</scope>
    <source>
        <strain evidence="1">JCM 5016</strain>
    </source>
</reference>
<keyword evidence="2" id="KW-1185">Reference proteome</keyword>
<comment type="caution">
    <text evidence="1">The sequence shown here is derived from an EMBL/GenBank/DDBJ whole genome shotgun (WGS) entry which is preliminary data.</text>
</comment>
<accession>A0A918RXT0</accession>